<gene>
    <name evidence="1" type="ORF">K3G42_008317</name>
</gene>
<dbReference type="Proteomes" id="UP000827872">
    <property type="component" value="Linkage Group LG04"/>
</dbReference>
<organism evidence="1 2">
    <name type="scientific">Sphaerodactylus townsendi</name>
    <dbReference type="NCBI Taxonomy" id="933632"/>
    <lineage>
        <taxon>Eukaryota</taxon>
        <taxon>Metazoa</taxon>
        <taxon>Chordata</taxon>
        <taxon>Craniata</taxon>
        <taxon>Vertebrata</taxon>
        <taxon>Euteleostomi</taxon>
        <taxon>Lepidosauria</taxon>
        <taxon>Squamata</taxon>
        <taxon>Bifurcata</taxon>
        <taxon>Gekkota</taxon>
        <taxon>Sphaerodactylidae</taxon>
        <taxon>Sphaerodactylus</taxon>
    </lineage>
</organism>
<evidence type="ECO:0000313" key="1">
    <source>
        <dbReference type="EMBL" id="KAH8004343.1"/>
    </source>
</evidence>
<reference evidence="1" key="1">
    <citation type="submission" date="2021-08" db="EMBL/GenBank/DDBJ databases">
        <title>The first chromosome-level gecko genome reveals the dynamic sex chromosomes of Neotropical dwarf geckos (Sphaerodactylidae: Sphaerodactylus).</title>
        <authorList>
            <person name="Pinto B.J."/>
            <person name="Keating S.E."/>
            <person name="Gamble T."/>
        </authorList>
    </citation>
    <scope>NUCLEOTIDE SEQUENCE</scope>
    <source>
        <strain evidence="1">TG3544</strain>
    </source>
</reference>
<name>A0ACB8FFN6_9SAUR</name>
<dbReference type="EMBL" id="CM037617">
    <property type="protein sequence ID" value="KAH8004343.1"/>
    <property type="molecule type" value="Genomic_DNA"/>
</dbReference>
<comment type="caution">
    <text evidence="1">The sequence shown here is derived from an EMBL/GenBank/DDBJ whole genome shotgun (WGS) entry which is preliminary data.</text>
</comment>
<keyword evidence="2" id="KW-1185">Reference proteome</keyword>
<evidence type="ECO:0000313" key="2">
    <source>
        <dbReference type="Proteomes" id="UP000827872"/>
    </source>
</evidence>
<proteinExistence type="predicted"/>
<protein>
    <submittedName>
        <fullName evidence="1">Uncharacterized protein</fullName>
    </submittedName>
</protein>
<sequence>MQVQSRKGNCGFERAVAGLMAQGRSLSLFLHAPLLLSHSQSGGQIWTKASLLAECHPLSPSPNRLQQNGYVLFTFLLKGSGIFTPVLLCYMAEHIRQIHFVL</sequence>
<accession>A0ACB8FFN6</accession>